<dbReference type="SUPFAM" id="SSF161098">
    <property type="entry name" value="MetI-like"/>
    <property type="match status" value="2"/>
</dbReference>
<dbReference type="PANTHER" id="PTHR43357">
    <property type="entry name" value="INNER MEMBRANE ABC TRANSPORTER PERMEASE PROTEIN YDCV"/>
    <property type="match status" value="1"/>
</dbReference>
<evidence type="ECO:0000256" key="2">
    <source>
        <dbReference type="ARBA" id="ARBA00022448"/>
    </source>
</evidence>
<evidence type="ECO:0000259" key="9">
    <source>
        <dbReference type="PROSITE" id="PS50928"/>
    </source>
</evidence>
<dbReference type="GO" id="GO:0005886">
    <property type="term" value="C:plasma membrane"/>
    <property type="evidence" value="ECO:0007669"/>
    <property type="project" value="UniProtKB-SubCell"/>
</dbReference>
<evidence type="ECO:0000256" key="4">
    <source>
        <dbReference type="ARBA" id="ARBA00022519"/>
    </source>
</evidence>
<dbReference type="GO" id="GO:0055085">
    <property type="term" value="P:transmembrane transport"/>
    <property type="evidence" value="ECO:0007669"/>
    <property type="project" value="InterPro"/>
</dbReference>
<evidence type="ECO:0000256" key="5">
    <source>
        <dbReference type="ARBA" id="ARBA00022692"/>
    </source>
</evidence>
<evidence type="ECO:0000256" key="6">
    <source>
        <dbReference type="ARBA" id="ARBA00022989"/>
    </source>
</evidence>
<reference evidence="11" key="1">
    <citation type="submission" date="2016-10" db="EMBL/GenBank/DDBJ databases">
        <authorList>
            <person name="Varghese N."/>
            <person name="Submissions S."/>
        </authorList>
    </citation>
    <scope>NUCLEOTIDE SEQUENCE [LARGE SCALE GENOMIC DNA]</scope>
    <source>
        <strain evidence="11">DSM 45079</strain>
    </source>
</reference>
<feature type="transmembrane region" description="Helical" evidence="8">
    <location>
        <begin position="74"/>
        <end position="96"/>
    </location>
</feature>
<feature type="transmembrane region" description="Helical" evidence="8">
    <location>
        <begin position="294"/>
        <end position="320"/>
    </location>
</feature>
<dbReference type="AlphaFoldDB" id="A0A1H2LCX1"/>
<dbReference type="PANTHER" id="PTHR43357:SF3">
    <property type="entry name" value="FE(3+)-TRANSPORT SYSTEM PERMEASE PROTEIN FBPB 2"/>
    <property type="match status" value="1"/>
</dbReference>
<evidence type="ECO:0000313" key="11">
    <source>
        <dbReference type="Proteomes" id="UP000182977"/>
    </source>
</evidence>
<keyword evidence="4" id="KW-0997">Cell inner membrane</keyword>
<name>A0A1H2LCX1_9ACTN</name>
<accession>A0A1H2LCX1</accession>
<feature type="transmembrane region" description="Helical" evidence="8">
    <location>
        <begin position="462"/>
        <end position="485"/>
    </location>
</feature>
<keyword evidence="3" id="KW-1003">Cell membrane</keyword>
<evidence type="ECO:0000256" key="3">
    <source>
        <dbReference type="ARBA" id="ARBA00022475"/>
    </source>
</evidence>
<dbReference type="EMBL" id="LT629791">
    <property type="protein sequence ID" value="SDU78585.1"/>
    <property type="molecule type" value="Genomic_DNA"/>
</dbReference>
<keyword evidence="5 8" id="KW-0812">Transmembrane</keyword>
<evidence type="ECO:0000256" key="8">
    <source>
        <dbReference type="RuleBase" id="RU363032"/>
    </source>
</evidence>
<feature type="domain" description="ABC transmembrane type-1" evidence="9">
    <location>
        <begin position="294"/>
        <end position="484"/>
    </location>
</feature>
<dbReference type="InterPro" id="IPR035906">
    <property type="entry name" value="MetI-like_sf"/>
</dbReference>
<dbReference type="Pfam" id="PF00528">
    <property type="entry name" value="BPD_transp_1"/>
    <property type="match status" value="2"/>
</dbReference>
<dbReference type="STRING" id="419479.SAMN04488563_5816"/>
<feature type="transmembrane region" description="Helical" evidence="8">
    <location>
        <begin position="252"/>
        <end position="274"/>
    </location>
</feature>
<feature type="domain" description="ABC transmembrane type-1" evidence="9">
    <location>
        <begin position="37"/>
        <end position="218"/>
    </location>
</feature>
<protein>
    <submittedName>
        <fullName evidence="10">Iron(III) transport system permease protein</fullName>
    </submittedName>
</protein>
<proteinExistence type="inferred from homology"/>
<keyword evidence="11" id="KW-1185">Reference proteome</keyword>
<feature type="transmembrane region" description="Helical" evidence="8">
    <location>
        <begin position="43"/>
        <end position="62"/>
    </location>
</feature>
<organism evidence="10 11">
    <name type="scientific">Jiangella alkaliphila</name>
    <dbReference type="NCBI Taxonomy" id="419479"/>
    <lineage>
        <taxon>Bacteria</taxon>
        <taxon>Bacillati</taxon>
        <taxon>Actinomycetota</taxon>
        <taxon>Actinomycetes</taxon>
        <taxon>Jiangellales</taxon>
        <taxon>Jiangellaceae</taxon>
        <taxon>Jiangella</taxon>
    </lineage>
</organism>
<feature type="transmembrane region" description="Helical" evidence="8">
    <location>
        <begin position="200"/>
        <end position="219"/>
    </location>
</feature>
<dbReference type="Gene3D" id="1.10.3720.10">
    <property type="entry name" value="MetI-like"/>
    <property type="match status" value="2"/>
</dbReference>
<dbReference type="InterPro" id="IPR000515">
    <property type="entry name" value="MetI-like"/>
</dbReference>
<evidence type="ECO:0000256" key="1">
    <source>
        <dbReference type="ARBA" id="ARBA00004429"/>
    </source>
</evidence>
<keyword evidence="6 8" id="KW-1133">Transmembrane helix</keyword>
<dbReference type="PROSITE" id="PS50928">
    <property type="entry name" value="ABC_TM1"/>
    <property type="match status" value="2"/>
</dbReference>
<keyword evidence="7 8" id="KW-0472">Membrane</keyword>
<dbReference type="RefSeq" id="WP_197683374.1">
    <property type="nucleotide sequence ID" value="NZ_LBMC01000032.1"/>
</dbReference>
<feature type="transmembrane region" description="Helical" evidence="8">
    <location>
        <begin position="421"/>
        <end position="442"/>
    </location>
</feature>
<comment type="similarity">
    <text evidence="8">Belongs to the binding-protein-dependent transport system permease family.</text>
</comment>
<sequence length="492" mass="50840">MAAAAAIPLGYLVVRVAEAGADRAWQALWRERTWDLAVNSAVLVGLVSAGCLVLGVALAWLLTRAELPVPRLWWVLASLPLAMPSYVTAFAWLATWPGLHGLWPLTAVMVLSCLPYVTLPAMAAFRLADHGPADAARTLGRGAAGTFLTVTLPQVLPAALAGTLLAALYTLSDFGAPSLFRYEAYTYAIHAAYQGTFDRTLAAVMALVLAALALIVVVAERAVRRRAGRGGVAAVRTAAPAPPLHLGRAGTAVALLGLAALAAISLVFPLTALARRLVRAARVEVDWAELGESAFATVALSGAGALLTVALAMPIAYLAARHRGRSVAALEGVSYLGHALPGIVVGLSLVFFSLRVVPGLYQSAAVLCFAYAVLFLPKAIGATRAAVERTPPAAEEVARTLGRSALSTWSAVTMRHAAPGVAAAALLVAVTAMKELPATLLLRPTGVDTLATELWQRTAAGAYGAATPAALALVLVAAVPAWLLAGRLGARP</sequence>
<evidence type="ECO:0000313" key="10">
    <source>
        <dbReference type="EMBL" id="SDU78585.1"/>
    </source>
</evidence>
<keyword evidence="2 8" id="KW-0813">Transport</keyword>
<feature type="transmembrane region" description="Helical" evidence="8">
    <location>
        <begin position="360"/>
        <end position="380"/>
    </location>
</feature>
<feature type="transmembrane region" description="Helical" evidence="8">
    <location>
        <begin position="102"/>
        <end position="125"/>
    </location>
</feature>
<comment type="subcellular location">
    <subcellularLocation>
        <location evidence="1">Cell inner membrane</location>
        <topology evidence="1">Multi-pass membrane protein</topology>
    </subcellularLocation>
    <subcellularLocation>
        <location evidence="8">Cell membrane</location>
        <topology evidence="8">Multi-pass membrane protein</topology>
    </subcellularLocation>
</comment>
<gene>
    <name evidence="10" type="ORF">SAMN04488563_5816</name>
</gene>
<feature type="transmembrane region" description="Helical" evidence="8">
    <location>
        <begin position="332"/>
        <end position="354"/>
    </location>
</feature>
<feature type="transmembrane region" description="Helical" evidence="8">
    <location>
        <begin position="146"/>
        <end position="171"/>
    </location>
</feature>
<dbReference type="CDD" id="cd06261">
    <property type="entry name" value="TM_PBP2"/>
    <property type="match status" value="2"/>
</dbReference>
<evidence type="ECO:0000256" key="7">
    <source>
        <dbReference type="ARBA" id="ARBA00023136"/>
    </source>
</evidence>
<dbReference type="Proteomes" id="UP000182977">
    <property type="component" value="Chromosome I"/>
</dbReference>